<dbReference type="Gene3D" id="2.30.130.30">
    <property type="entry name" value="Hypothetical protein"/>
    <property type="match status" value="1"/>
</dbReference>
<dbReference type="AlphaFoldDB" id="A0A3F3H6N3"/>
<accession>A0A3F3H6N3</accession>
<protein>
    <recommendedName>
        <fullName evidence="1">DUF3850 domain-containing protein</fullName>
    </recommendedName>
</protein>
<reference evidence="2" key="1">
    <citation type="journal article" date="2015" name="BMC Genomics">
        <title>Comparative genomics of Fructobacillus spp. and Leuconostoc spp. reveals niche-specific evolution of Fructobacillus spp.</title>
        <authorList>
            <person name="Endo A."/>
            <person name="Tanizawa Y."/>
            <person name="Tanaka N."/>
            <person name="Maeno S."/>
            <person name="Kumar H."/>
            <person name="Shiwa Y."/>
            <person name="Okada S."/>
            <person name="Yoshikawa H."/>
            <person name="Dicks L."/>
            <person name="Nakagawa J."/>
            <person name="Arita M."/>
        </authorList>
    </citation>
    <scope>NUCLEOTIDE SEQUENCE [LARGE SCALE GENOMIC DNA]</scope>
    <source>
        <strain evidence="2">F214-1</strain>
    </source>
</reference>
<dbReference type="SUPFAM" id="SSF88697">
    <property type="entry name" value="PUA domain-like"/>
    <property type="match status" value="1"/>
</dbReference>
<proteinExistence type="predicted"/>
<dbReference type="Proteomes" id="UP000064514">
    <property type="component" value="Unassembled WGS sequence"/>
</dbReference>
<dbReference type="Pfam" id="PF12961">
    <property type="entry name" value="DUF3850"/>
    <property type="match status" value="1"/>
</dbReference>
<dbReference type="InterPro" id="IPR015947">
    <property type="entry name" value="PUA-like_sf"/>
</dbReference>
<dbReference type="InterPro" id="IPR039440">
    <property type="entry name" value="DUF3850"/>
</dbReference>
<feature type="non-terminal residue" evidence="2">
    <location>
        <position position="1"/>
    </location>
</feature>
<feature type="domain" description="DUF3850" evidence="1">
    <location>
        <begin position="2"/>
        <end position="80"/>
    </location>
</feature>
<dbReference type="EMBL" id="DF968150">
    <property type="protein sequence ID" value="GAP05142.1"/>
    <property type="molecule type" value="Genomic_DNA"/>
</dbReference>
<sequence length="83" mass="9622">LVNNGLKTFEIRKNDRDYHVGDLLALSRYNSELNCYKQTDIAWASQPYKASSVHEADTILRKIIYMTDYEQKDGYVVLGIGKY</sequence>
<evidence type="ECO:0000313" key="2">
    <source>
        <dbReference type="EMBL" id="GAP05142.1"/>
    </source>
</evidence>
<dbReference type="RefSeq" id="WP_083994483.1">
    <property type="nucleotide sequence ID" value="NZ_DF968150.1"/>
</dbReference>
<name>A0A3F3H6N3_9LACO</name>
<evidence type="ECO:0000259" key="1">
    <source>
        <dbReference type="Pfam" id="PF12961"/>
    </source>
</evidence>
<organism evidence="2">
    <name type="scientific">Fructobacillus tropaeoli</name>
    <dbReference type="NCBI Taxonomy" id="709323"/>
    <lineage>
        <taxon>Bacteria</taxon>
        <taxon>Bacillati</taxon>
        <taxon>Bacillota</taxon>
        <taxon>Bacilli</taxon>
        <taxon>Lactobacillales</taxon>
        <taxon>Lactobacillaceae</taxon>
        <taxon>Fructobacillus</taxon>
    </lineage>
</organism>
<gene>
    <name evidence="2" type="ORF">FTRO_0730020</name>
</gene>